<dbReference type="EMBL" id="CP002271">
    <property type="protein sequence ID" value="ADO70404.1"/>
    <property type="molecule type" value="Genomic_DNA"/>
</dbReference>
<name>Q08SX2_STIAD</name>
<gene>
    <name evidence="2" type="ordered locus">STAUR_2600</name>
    <name evidence="3" type="ORF">STIAU_1267</name>
</gene>
<dbReference type="RefSeq" id="WP_002617562.1">
    <property type="nucleotide sequence ID" value="NC_014623.1"/>
</dbReference>
<dbReference type="Gene3D" id="2.60.40.1220">
    <property type="match status" value="1"/>
</dbReference>
<reference evidence="3 5" key="1">
    <citation type="submission" date="2006-04" db="EMBL/GenBank/DDBJ databases">
        <authorList>
            <person name="Nierman W.C."/>
        </authorList>
    </citation>
    <scope>NUCLEOTIDE SEQUENCE [LARGE SCALE GENOMIC DNA]</scope>
    <source>
        <strain evidence="3 5">DW4/3-1</strain>
    </source>
</reference>
<dbReference type="Proteomes" id="UP000001351">
    <property type="component" value="Chromosome"/>
</dbReference>
<dbReference type="Proteomes" id="UP000032702">
    <property type="component" value="Unassembled WGS sequence"/>
</dbReference>
<accession>Q08SX2</accession>
<evidence type="ECO:0000313" key="2">
    <source>
        <dbReference type="EMBL" id="ADO70404.1"/>
    </source>
</evidence>
<evidence type="ECO:0000313" key="4">
    <source>
        <dbReference type="Proteomes" id="UP000001351"/>
    </source>
</evidence>
<protein>
    <submittedName>
        <fullName evidence="2 3">Phage tail protein</fullName>
    </submittedName>
</protein>
<dbReference type="eggNOG" id="ENOG5030T49">
    <property type="taxonomic scope" value="Bacteria"/>
</dbReference>
<dbReference type="EMBL" id="AAMD01000156">
    <property type="protein sequence ID" value="EAU63589.1"/>
    <property type="molecule type" value="Genomic_DNA"/>
</dbReference>
<evidence type="ECO:0000313" key="5">
    <source>
        <dbReference type="Proteomes" id="UP000032702"/>
    </source>
</evidence>
<dbReference type="PATRIC" id="fig|378806.16.peg.2463"/>
<evidence type="ECO:0000313" key="3">
    <source>
        <dbReference type="EMBL" id="EAU63589.1"/>
    </source>
</evidence>
<organism evidence="3 5">
    <name type="scientific">Stigmatella aurantiaca (strain DW4/3-1)</name>
    <dbReference type="NCBI Taxonomy" id="378806"/>
    <lineage>
        <taxon>Bacteria</taxon>
        <taxon>Pseudomonadati</taxon>
        <taxon>Myxococcota</taxon>
        <taxon>Myxococcia</taxon>
        <taxon>Myxococcales</taxon>
        <taxon>Cystobacterineae</taxon>
        <taxon>Archangiaceae</taxon>
        <taxon>Stigmatella</taxon>
    </lineage>
</organism>
<proteinExistence type="predicted"/>
<dbReference type="HOGENOM" id="CLU_049872_0_0_7"/>
<evidence type="ECO:0000256" key="1">
    <source>
        <dbReference type="ARBA" id="ARBA00022729"/>
    </source>
</evidence>
<keyword evidence="4" id="KW-1185">Reference proteome</keyword>
<dbReference type="KEGG" id="sur:STAUR_2600"/>
<sequence>MATVELPALYVDTVSPFAETRRPLLINRTPGPEEEDVPIDASLELELVDIGADGIARAATRVWVDDVLAFEGEASVEVAPAFAGPLAEVTQTADSLRVVLHPAVPLVSQSTVSVRVVSATDGGAHLLDETYTFTVEDRTAPRLVGAQALAPKSVRLAFDEGVRVPPSARFTFTFTFTARGAPAVPVAAIEAAADGPLVHLVLDTELTPDVVYEVRVEGVTDARGNLVLVPYHRATFAGFRPARPPSRSFQLWDMLPQHNRRDDVTGDLHRFIACLQEVTDLLLADLDAFPDVFDLERAPEAFLDAILQDLGNPFAFEMDVLARRRLAAILTEMYQQKGTALGLRNAIRFFLGIEVRAISPFASDTLVLGESELGVDWVLGPSERFARYAFNIEVERLLSQAERQRLRTLVEYLKPAHTHFVDLVEPLPPVLPEHWELGLSELGETSTLH</sequence>
<dbReference type="AlphaFoldDB" id="Q08SX2"/>
<keyword evidence="1" id="KW-0732">Signal</keyword>
<dbReference type="OrthoDB" id="5384342at2"/>
<dbReference type="STRING" id="378806.STAUR_2600"/>
<dbReference type="InterPro" id="IPR014755">
    <property type="entry name" value="Cu-Rt/internalin_Ig-like"/>
</dbReference>
<dbReference type="NCBIfam" id="TIGR02242">
    <property type="entry name" value="tail_TIGR02242"/>
    <property type="match status" value="1"/>
</dbReference>
<dbReference type="InterPro" id="IPR011748">
    <property type="entry name" value="Unchr_phage_tail-like"/>
</dbReference>
<reference evidence="2 4" key="2">
    <citation type="journal article" date="2011" name="Mol. Biol. Evol.">
        <title>Comparative genomic analysis of fruiting body formation in Myxococcales.</title>
        <authorList>
            <person name="Huntley S."/>
            <person name="Hamann N."/>
            <person name="Wegener-Feldbrugge S."/>
            <person name="Treuner-Lange A."/>
            <person name="Kube M."/>
            <person name="Reinhardt R."/>
            <person name="Klages S."/>
            <person name="Muller R."/>
            <person name="Ronning C.M."/>
            <person name="Nierman W.C."/>
            <person name="Sogaard-Andersen L."/>
        </authorList>
    </citation>
    <scope>NUCLEOTIDE SEQUENCE [LARGE SCALE GENOMIC DNA]</scope>
    <source>
        <strain evidence="2 4">DW4/3-1</strain>
    </source>
</reference>